<dbReference type="EMBL" id="KV427641">
    <property type="protein sequence ID" value="KZT03859.1"/>
    <property type="molecule type" value="Genomic_DNA"/>
</dbReference>
<dbReference type="InterPro" id="IPR029058">
    <property type="entry name" value="AB_hydrolase_fold"/>
</dbReference>
<dbReference type="OrthoDB" id="3251587at2759"/>
<organism evidence="2 3">
    <name type="scientific">Laetiporus sulphureus 93-53</name>
    <dbReference type="NCBI Taxonomy" id="1314785"/>
    <lineage>
        <taxon>Eukaryota</taxon>
        <taxon>Fungi</taxon>
        <taxon>Dikarya</taxon>
        <taxon>Basidiomycota</taxon>
        <taxon>Agaricomycotina</taxon>
        <taxon>Agaricomycetes</taxon>
        <taxon>Polyporales</taxon>
        <taxon>Laetiporus</taxon>
    </lineage>
</organism>
<reference evidence="2 3" key="1">
    <citation type="journal article" date="2016" name="Mol. Biol. Evol.">
        <title>Comparative Genomics of Early-Diverging Mushroom-Forming Fungi Provides Insights into the Origins of Lignocellulose Decay Capabilities.</title>
        <authorList>
            <person name="Nagy L.G."/>
            <person name="Riley R."/>
            <person name="Tritt A."/>
            <person name="Adam C."/>
            <person name="Daum C."/>
            <person name="Floudas D."/>
            <person name="Sun H."/>
            <person name="Yadav J.S."/>
            <person name="Pangilinan J."/>
            <person name="Larsson K.H."/>
            <person name="Matsuura K."/>
            <person name="Barry K."/>
            <person name="Labutti K."/>
            <person name="Kuo R."/>
            <person name="Ohm R.A."/>
            <person name="Bhattacharya S.S."/>
            <person name="Shirouzu T."/>
            <person name="Yoshinaga Y."/>
            <person name="Martin F.M."/>
            <person name="Grigoriev I.V."/>
            <person name="Hibbett D.S."/>
        </authorList>
    </citation>
    <scope>NUCLEOTIDE SEQUENCE [LARGE SCALE GENOMIC DNA]</scope>
    <source>
        <strain evidence="2 3">93-53</strain>
    </source>
</reference>
<dbReference type="AlphaFoldDB" id="A0A165D003"/>
<dbReference type="SUPFAM" id="SSF53474">
    <property type="entry name" value="alpha/beta-Hydrolases"/>
    <property type="match status" value="1"/>
</dbReference>
<feature type="domain" description="AB hydrolase-1" evidence="1">
    <location>
        <begin position="44"/>
        <end position="314"/>
    </location>
</feature>
<keyword evidence="3" id="KW-1185">Reference proteome</keyword>
<sequence length="322" mass="35872">MPTLTVADGVELYYTDSGDSQAVCHLPSSLGVTAQFYLLEIWKRVQSHAYNANTRLVAINRRNYAGSTPYSEPEAAAAIITFMSNFILEQDTPPISHDGTGGGIALVGWSAGKAFTTAAIGSVDQAPLDVRERVASRMRALIMHEPPALALGLPIAPAAWSPHIDFSVPECIRPQMFTPWITSYFNHGDLSTRNRDVLSYIVPSLDRIPSIYNMSAEERREIVDESVDHMSAMFVCMPQAVARYRRACFDRSLRALLPKMKVWCFTGDATSWSQIDAFWLIEKDNADRGGGFINFKVLPGLNHFMQWDDPEKTLEMYLEAVA</sequence>
<dbReference type="GeneID" id="63827890"/>
<dbReference type="RefSeq" id="XP_040761599.1">
    <property type="nucleotide sequence ID" value="XM_040910861.1"/>
</dbReference>
<evidence type="ECO:0000259" key="1">
    <source>
        <dbReference type="Pfam" id="PF12697"/>
    </source>
</evidence>
<gene>
    <name evidence="2" type="ORF">LAESUDRAFT_738141</name>
</gene>
<evidence type="ECO:0000313" key="2">
    <source>
        <dbReference type="EMBL" id="KZT03859.1"/>
    </source>
</evidence>
<protein>
    <recommendedName>
        <fullName evidence="1">AB hydrolase-1 domain-containing protein</fullName>
    </recommendedName>
</protein>
<name>A0A165D003_9APHY</name>
<dbReference type="InParanoid" id="A0A165D003"/>
<evidence type="ECO:0000313" key="3">
    <source>
        <dbReference type="Proteomes" id="UP000076871"/>
    </source>
</evidence>
<dbReference type="Pfam" id="PF12697">
    <property type="entry name" value="Abhydrolase_6"/>
    <property type="match status" value="1"/>
</dbReference>
<dbReference type="Proteomes" id="UP000076871">
    <property type="component" value="Unassembled WGS sequence"/>
</dbReference>
<proteinExistence type="predicted"/>
<dbReference type="Gene3D" id="3.40.50.1820">
    <property type="entry name" value="alpha/beta hydrolase"/>
    <property type="match status" value="1"/>
</dbReference>
<dbReference type="InterPro" id="IPR000073">
    <property type="entry name" value="AB_hydrolase_1"/>
</dbReference>
<accession>A0A165D003</accession>